<comment type="caution">
    <text evidence="1">The sequence shown here is derived from an EMBL/GenBank/DDBJ whole genome shotgun (WGS) entry which is preliminary data.</text>
</comment>
<dbReference type="PANTHER" id="PTHR13490">
    <property type="entry name" value="MITOCHONDRIAL 28S RIBOSOMAL PROTEIN S28"/>
    <property type="match status" value="1"/>
</dbReference>
<dbReference type="InterPro" id="IPR039848">
    <property type="entry name" value="Ribosomal_mS35_mt"/>
</dbReference>
<dbReference type="PANTHER" id="PTHR13490:SF0">
    <property type="entry name" value="SMALL RIBOSOMAL SUBUNIT PROTEIN MS35"/>
    <property type="match status" value="1"/>
</dbReference>
<dbReference type="EMBL" id="JAACNH010000006">
    <property type="protein sequence ID" value="KAG8438469.1"/>
    <property type="molecule type" value="Genomic_DNA"/>
</dbReference>
<gene>
    <name evidence="1" type="ORF">GDO86_004875</name>
</gene>
<organism evidence="1 2">
    <name type="scientific">Hymenochirus boettgeri</name>
    <name type="common">Congo dwarf clawed frog</name>
    <dbReference type="NCBI Taxonomy" id="247094"/>
    <lineage>
        <taxon>Eukaryota</taxon>
        <taxon>Metazoa</taxon>
        <taxon>Chordata</taxon>
        <taxon>Craniata</taxon>
        <taxon>Vertebrata</taxon>
        <taxon>Euteleostomi</taxon>
        <taxon>Amphibia</taxon>
        <taxon>Batrachia</taxon>
        <taxon>Anura</taxon>
        <taxon>Pipoidea</taxon>
        <taxon>Pipidae</taxon>
        <taxon>Pipinae</taxon>
        <taxon>Hymenochirus</taxon>
    </lineage>
</organism>
<accession>A0A8T2IZJ5</accession>
<dbReference type="AlphaFoldDB" id="A0A8T2IZJ5"/>
<name>A0A8T2IZJ5_9PIPI</name>
<dbReference type="GO" id="GO:0003735">
    <property type="term" value="F:structural constituent of ribosome"/>
    <property type="evidence" value="ECO:0007669"/>
    <property type="project" value="InterPro"/>
</dbReference>
<reference evidence="1" key="1">
    <citation type="thesis" date="2020" institute="ProQuest LLC" country="789 East Eisenhower Parkway, Ann Arbor, MI, USA">
        <title>Comparative Genomics and Chromosome Evolution.</title>
        <authorList>
            <person name="Mudd A.B."/>
        </authorList>
    </citation>
    <scope>NUCLEOTIDE SEQUENCE</scope>
    <source>
        <strain evidence="1">Female2</strain>
        <tissue evidence="1">Blood</tissue>
    </source>
</reference>
<protein>
    <submittedName>
        <fullName evidence="1">Uncharacterized protein</fullName>
    </submittedName>
</protein>
<proteinExistence type="predicted"/>
<dbReference type="GO" id="GO:0005763">
    <property type="term" value="C:mitochondrial small ribosomal subunit"/>
    <property type="evidence" value="ECO:0007669"/>
    <property type="project" value="TreeGrafter"/>
</dbReference>
<dbReference type="GO" id="GO:0032543">
    <property type="term" value="P:mitochondrial translation"/>
    <property type="evidence" value="ECO:0007669"/>
    <property type="project" value="InterPro"/>
</dbReference>
<dbReference type="Proteomes" id="UP000812440">
    <property type="component" value="Chromosome 3"/>
</dbReference>
<evidence type="ECO:0000313" key="1">
    <source>
        <dbReference type="EMBL" id="KAG8438469.1"/>
    </source>
</evidence>
<sequence>MYLLTVLYHESWKTEAWESEKEESDMEEFVWEGSRSEKNTLQTLLRGRFSSAPSDEVLRSPAVQEYRSAVLNLRNQGERPESVECYKQSVKSMLGIS</sequence>
<dbReference type="OrthoDB" id="283424at2759"/>
<keyword evidence="2" id="KW-1185">Reference proteome</keyword>
<evidence type="ECO:0000313" key="2">
    <source>
        <dbReference type="Proteomes" id="UP000812440"/>
    </source>
</evidence>